<name>A0A7J7M8G8_9MAGN</name>
<dbReference type="Gene3D" id="1.20.1250.20">
    <property type="entry name" value="MFS general substrate transporter like domains"/>
    <property type="match status" value="1"/>
</dbReference>
<organism evidence="7 8">
    <name type="scientific">Kingdonia uniflora</name>
    <dbReference type="NCBI Taxonomy" id="39325"/>
    <lineage>
        <taxon>Eukaryota</taxon>
        <taxon>Viridiplantae</taxon>
        <taxon>Streptophyta</taxon>
        <taxon>Embryophyta</taxon>
        <taxon>Tracheophyta</taxon>
        <taxon>Spermatophyta</taxon>
        <taxon>Magnoliopsida</taxon>
        <taxon>Ranunculales</taxon>
        <taxon>Circaeasteraceae</taxon>
        <taxon>Kingdonia</taxon>
    </lineage>
</organism>
<dbReference type="InterPro" id="IPR036259">
    <property type="entry name" value="MFS_trans_sf"/>
</dbReference>
<dbReference type="SUPFAM" id="SSF103473">
    <property type="entry name" value="MFS general substrate transporter"/>
    <property type="match status" value="1"/>
</dbReference>
<keyword evidence="3 6" id="KW-0812">Transmembrane</keyword>
<dbReference type="OrthoDB" id="8904098at2759"/>
<feature type="transmembrane region" description="Helical" evidence="6">
    <location>
        <begin position="311"/>
        <end position="334"/>
    </location>
</feature>
<feature type="transmembrane region" description="Helical" evidence="6">
    <location>
        <begin position="470"/>
        <end position="495"/>
    </location>
</feature>
<evidence type="ECO:0000256" key="3">
    <source>
        <dbReference type="ARBA" id="ARBA00022692"/>
    </source>
</evidence>
<feature type="transmembrane region" description="Helical" evidence="6">
    <location>
        <begin position="75"/>
        <end position="92"/>
    </location>
</feature>
<keyword evidence="5 6" id="KW-0472">Membrane</keyword>
<feature type="transmembrane region" description="Helical" evidence="6">
    <location>
        <begin position="346"/>
        <end position="368"/>
    </location>
</feature>
<dbReference type="InterPro" id="IPR000109">
    <property type="entry name" value="POT_fam"/>
</dbReference>
<dbReference type="Pfam" id="PF00854">
    <property type="entry name" value="PTR2"/>
    <property type="match status" value="1"/>
</dbReference>
<dbReference type="AlphaFoldDB" id="A0A7J7M8G8"/>
<evidence type="ECO:0000313" key="7">
    <source>
        <dbReference type="EMBL" id="KAF6151166.1"/>
    </source>
</evidence>
<evidence type="ECO:0000256" key="2">
    <source>
        <dbReference type="ARBA" id="ARBA00005982"/>
    </source>
</evidence>
<feature type="transmembrane region" description="Helical" evidence="6">
    <location>
        <begin position="515"/>
        <end position="538"/>
    </location>
</feature>
<feature type="transmembrane region" description="Helical" evidence="6">
    <location>
        <begin position="20"/>
        <end position="38"/>
    </location>
</feature>
<keyword evidence="8" id="KW-1185">Reference proteome</keyword>
<feature type="transmembrane region" description="Helical" evidence="6">
    <location>
        <begin position="427"/>
        <end position="449"/>
    </location>
</feature>
<evidence type="ECO:0000256" key="1">
    <source>
        <dbReference type="ARBA" id="ARBA00004141"/>
    </source>
</evidence>
<protein>
    <submittedName>
        <fullName evidence="7">Uncharacterized protein</fullName>
    </submittedName>
</protein>
<comment type="subcellular location">
    <subcellularLocation>
        <location evidence="1">Membrane</location>
        <topology evidence="1">Multi-pass membrane protein</topology>
    </subcellularLocation>
</comment>
<dbReference type="EMBL" id="JACGCM010001710">
    <property type="protein sequence ID" value="KAF6151166.1"/>
    <property type="molecule type" value="Genomic_DNA"/>
</dbReference>
<dbReference type="PANTHER" id="PTHR11654">
    <property type="entry name" value="OLIGOPEPTIDE TRANSPORTER-RELATED"/>
    <property type="match status" value="1"/>
</dbReference>
<feature type="transmembrane region" description="Helical" evidence="6">
    <location>
        <begin position="389"/>
        <end position="407"/>
    </location>
</feature>
<proteinExistence type="inferred from homology"/>
<evidence type="ECO:0000256" key="4">
    <source>
        <dbReference type="ARBA" id="ARBA00022989"/>
    </source>
</evidence>
<evidence type="ECO:0000256" key="6">
    <source>
        <dbReference type="SAM" id="Phobius"/>
    </source>
</evidence>
<feature type="transmembrane region" description="Helical" evidence="6">
    <location>
        <begin position="50"/>
        <end position="69"/>
    </location>
</feature>
<gene>
    <name evidence="7" type="ORF">GIB67_037374</name>
</gene>
<comment type="caution">
    <text evidence="7">The sequence shown here is derived from an EMBL/GenBank/DDBJ whole genome shotgun (WGS) entry which is preliminary data.</text>
</comment>
<dbReference type="GO" id="GO:0016020">
    <property type="term" value="C:membrane"/>
    <property type="evidence" value="ECO:0007669"/>
    <property type="project" value="UniProtKB-SubCell"/>
</dbReference>
<feature type="transmembrane region" description="Helical" evidence="6">
    <location>
        <begin position="168"/>
        <end position="186"/>
    </location>
</feature>
<dbReference type="Proteomes" id="UP000541444">
    <property type="component" value="Unassembled WGS sequence"/>
</dbReference>
<reference evidence="7 8" key="1">
    <citation type="journal article" date="2020" name="IScience">
        <title>Genome Sequencing of the Endangered Kingdonia uniflora (Circaeasteraceae, Ranunculales) Reveals Potential Mechanisms of Evolutionary Specialization.</title>
        <authorList>
            <person name="Sun Y."/>
            <person name="Deng T."/>
            <person name="Zhang A."/>
            <person name="Moore M.J."/>
            <person name="Landis J.B."/>
            <person name="Lin N."/>
            <person name="Zhang H."/>
            <person name="Zhang X."/>
            <person name="Huang J."/>
            <person name="Zhang X."/>
            <person name="Sun H."/>
            <person name="Wang H."/>
        </authorList>
    </citation>
    <scope>NUCLEOTIDE SEQUENCE [LARGE SCALE GENOMIC DNA]</scope>
    <source>
        <strain evidence="7">TB1705</strain>
        <tissue evidence="7">Leaf</tissue>
    </source>
</reference>
<comment type="similarity">
    <text evidence="2">Belongs to the major facilitator superfamily. Proton-dependent oligopeptide transporter (POT/PTR) (TC 2.A.17) family.</text>
</comment>
<dbReference type="GO" id="GO:0022857">
    <property type="term" value="F:transmembrane transporter activity"/>
    <property type="evidence" value="ECO:0007669"/>
    <property type="project" value="InterPro"/>
</dbReference>
<evidence type="ECO:0000313" key="8">
    <source>
        <dbReference type="Proteomes" id="UP000541444"/>
    </source>
</evidence>
<feature type="transmembrane region" description="Helical" evidence="6">
    <location>
        <begin position="192"/>
        <end position="211"/>
    </location>
</feature>
<keyword evidence="4 6" id="KW-1133">Transmembrane helix</keyword>
<accession>A0A7J7M8G8</accession>
<sequence>MTFGFFRLHIIGTELNERITTMAIAANLITYLVGTMHLPSTTATKIATNYAGISFLLCLFGGVITDTFLGKFRAITIFSMIQLLGTILLSLATKIPRFRLMECNTDTVPTYKCPQATEFHMGIFFTSLYIKSIGMAGVKSAVIGFGLDQFDIKNKDEKAQLGVFYNKFLIAISIGTILAVTVVVYIQDNNGWNWMFRLCSITGFLAILAFLSGSRKYRYKENSGSPILQILQVIVASLRKRKLEPVLDPDLLYENADSDLTSRINHSNQFQCLDKAAMKTNGDFESNRLTPNPWRLCSVTRVEEVKMVIRLLPIWAATILFWTIHTQMVTFSVLQAATMDRSLGKFTVPAGSLIVFLVVAMQLTCIIYDRLIIPIRKKWGKQGFTNLQKMAIGLFFSIITMIVASTLEMYRLSVYREHFTPGSTDTVPLTVFFLTPHLILMGIGEAFMLTGQLDFFITQSPKGMKASSTALFLSTLAFGCFGNSLLITIVQKATAGKDGHEGWLAETINQGRLDYFYGLLAILCFINFGLYLLCSYWFKVHTSEISPQQQESVVQEASLEETNL</sequence>
<evidence type="ECO:0000256" key="5">
    <source>
        <dbReference type="ARBA" id="ARBA00023136"/>
    </source>
</evidence>